<accession>A0A2W2E5I7</accession>
<evidence type="ECO:0000256" key="2">
    <source>
        <dbReference type="SAM" id="Phobius"/>
    </source>
</evidence>
<evidence type="ECO:0000313" key="3">
    <source>
        <dbReference type="EMBL" id="PZG17813.1"/>
    </source>
</evidence>
<evidence type="ECO:0000313" key="4">
    <source>
        <dbReference type="Proteomes" id="UP000248924"/>
    </source>
</evidence>
<feature type="region of interest" description="Disordered" evidence="1">
    <location>
        <begin position="72"/>
        <end position="91"/>
    </location>
</feature>
<dbReference type="AlphaFoldDB" id="A0A2W2E5I7"/>
<dbReference type="RefSeq" id="WP_111214407.1">
    <property type="nucleotide sequence ID" value="NZ_POTY01000081.1"/>
</dbReference>
<comment type="caution">
    <text evidence="3">The sequence shown here is derived from an EMBL/GenBank/DDBJ whole genome shotgun (WGS) entry which is preliminary data.</text>
</comment>
<organism evidence="3 4">
    <name type="scientific">Micromonospora craterilacus</name>
    <dbReference type="NCBI Taxonomy" id="1655439"/>
    <lineage>
        <taxon>Bacteria</taxon>
        <taxon>Bacillati</taxon>
        <taxon>Actinomycetota</taxon>
        <taxon>Actinomycetes</taxon>
        <taxon>Micromonosporales</taxon>
        <taxon>Micromonosporaceae</taxon>
        <taxon>Micromonospora</taxon>
    </lineage>
</organism>
<keyword evidence="4" id="KW-1185">Reference proteome</keyword>
<gene>
    <name evidence="3" type="ORF">C1I95_14785</name>
</gene>
<protein>
    <submittedName>
        <fullName evidence="3">Uncharacterized protein</fullName>
    </submittedName>
</protein>
<evidence type="ECO:0000256" key="1">
    <source>
        <dbReference type="SAM" id="MobiDB-lite"/>
    </source>
</evidence>
<dbReference type="OrthoDB" id="9931614at2"/>
<dbReference type="Proteomes" id="UP000248924">
    <property type="component" value="Unassembled WGS sequence"/>
</dbReference>
<keyword evidence="2" id="KW-0472">Membrane</keyword>
<sequence>MAEQQQAPTRAERVRDITMALILVVWTVYAAAAVVQLFRSGAQVLESLPPFWFWGIPLAPYSALYTPWTRPGAGPPTPVAPTPPPSPEPTR</sequence>
<keyword evidence="2" id="KW-0812">Transmembrane</keyword>
<keyword evidence="2" id="KW-1133">Transmembrane helix</keyword>
<dbReference type="EMBL" id="POTY01000081">
    <property type="protein sequence ID" value="PZG17813.1"/>
    <property type="molecule type" value="Genomic_DNA"/>
</dbReference>
<name>A0A2W2E5I7_9ACTN</name>
<proteinExistence type="predicted"/>
<feature type="compositionally biased region" description="Pro residues" evidence="1">
    <location>
        <begin position="73"/>
        <end position="91"/>
    </location>
</feature>
<reference evidence="3 4" key="1">
    <citation type="submission" date="2018-01" db="EMBL/GenBank/DDBJ databases">
        <title>Draft genome sequence of Jishengella sp. NA12.</title>
        <authorList>
            <person name="Sahin N."/>
            <person name="Ay H."/>
            <person name="Saygin H."/>
        </authorList>
    </citation>
    <scope>NUCLEOTIDE SEQUENCE [LARGE SCALE GENOMIC DNA]</scope>
    <source>
        <strain evidence="3 4">NA12</strain>
    </source>
</reference>
<feature type="transmembrane region" description="Helical" evidence="2">
    <location>
        <begin position="20"/>
        <end position="39"/>
    </location>
</feature>